<keyword evidence="6" id="KW-0732">Signal</keyword>
<feature type="transmembrane region" description="Helical" evidence="5">
    <location>
        <begin position="97"/>
        <end position="117"/>
    </location>
</feature>
<dbReference type="InterPro" id="IPR053071">
    <property type="entry name" value="GPCR1-related_rcpt"/>
</dbReference>
<evidence type="ECO:0000259" key="7">
    <source>
        <dbReference type="PROSITE" id="PS50262"/>
    </source>
</evidence>
<evidence type="ECO:0000313" key="9">
    <source>
        <dbReference type="Proteomes" id="UP001177023"/>
    </source>
</evidence>
<dbReference type="InterPro" id="IPR019427">
    <property type="entry name" value="7TM_GPCR_serpentine_rcpt_Srw"/>
</dbReference>
<feature type="transmembrane region" description="Helical" evidence="5">
    <location>
        <begin position="373"/>
        <end position="395"/>
    </location>
</feature>
<dbReference type="CDD" id="cd14978">
    <property type="entry name" value="7tmA_FMRFamide_R-like"/>
    <property type="match status" value="1"/>
</dbReference>
<feature type="transmembrane region" description="Helical" evidence="5">
    <location>
        <begin position="160"/>
        <end position="178"/>
    </location>
</feature>
<dbReference type="PANTHER" id="PTHR47023">
    <property type="entry name" value="SEX PEPTIDE RECEPTOR"/>
    <property type="match status" value="1"/>
</dbReference>
<dbReference type="PROSITE" id="PS50262">
    <property type="entry name" value="G_PROTEIN_RECEP_F1_2"/>
    <property type="match status" value="1"/>
</dbReference>
<dbReference type="EMBL" id="CATQJA010002625">
    <property type="protein sequence ID" value="CAJ0573966.1"/>
    <property type="molecule type" value="Genomic_DNA"/>
</dbReference>
<dbReference type="GO" id="GO:0008528">
    <property type="term" value="F:G protein-coupled peptide receptor activity"/>
    <property type="evidence" value="ECO:0007669"/>
    <property type="project" value="InterPro"/>
</dbReference>
<feature type="transmembrane region" description="Helical" evidence="5">
    <location>
        <begin position="261"/>
        <end position="283"/>
    </location>
</feature>
<feature type="chain" id="PRO_5041315880" description="G-protein coupled receptors family 1 profile domain-containing protein" evidence="6">
    <location>
        <begin position="20"/>
        <end position="612"/>
    </location>
</feature>
<feature type="domain" description="G-protein coupled receptors family 1 profile" evidence="7">
    <location>
        <begin position="77"/>
        <end position="392"/>
    </location>
</feature>
<comment type="subcellular location">
    <subcellularLocation>
        <location evidence="1">Membrane</location>
    </subcellularLocation>
</comment>
<keyword evidence="3 5" id="KW-1133">Transmembrane helix</keyword>
<evidence type="ECO:0000256" key="6">
    <source>
        <dbReference type="SAM" id="SignalP"/>
    </source>
</evidence>
<evidence type="ECO:0000256" key="3">
    <source>
        <dbReference type="ARBA" id="ARBA00022989"/>
    </source>
</evidence>
<feature type="non-terminal residue" evidence="8">
    <location>
        <position position="1"/>
    </location>
</feature>
<reference evidence="8" key="1">
    <citation type="submission" date="2023-06" db="EMBL/GenBank/DDBJ databases">
        <authorList>
            <person name="Delattre M."/>
        </authorList>
    </citation>
    <scope>NUCLEOTIDE SEQUENCE</scope>
    <source>
        <strain evidence="8">AF72</strain>
    </source>
</reference>
<feature type="transmembrane region" description="Helical" evidence="5">
    <location>
        <begin position="199"/>
        <end position="219"/>
    </location>
</feature>
<dbReference type="Gene3D" id="1.20.1070.10">
    <property type="entry name" value="Rhodopsin 7-helix transmembrane proteins"/>
    <property type="match status" value="1"/>
</dbReference>
<dbReference type="Proteomes" id="UP001177023">
    <property type="component" value="Unassembled WGS sequence"/>
</dbReference>
<keyword evidence="4 5" id="KW-0472">Membrane</keyword>
<name>A0AA36CTA6_9BILA</name>
<dbReference type="Pfam" id="PF10324">
    <property type="entry name" value="7TM_GPCR_Srw"/>
    <property type="match status" value="1"/>
</dbReference>
<feature type="transmembrane region" description="Helical" evidence="5">
    <location>
        <begin position="66"/>
        <end position="85"/>
    </location>
</feature>
<comment type="caution">
    <text evidence="8">The sequence shown here is derived from an EMBL/GenBank/DDBJ whole genome shotgun (WGS) entry which is preliminary data.</text>
</comment>
<dbReference type="PANTHER" id="PTHR47023:SF1">
    <property type="entry name" value="SEX PEPTIDE RECEPTOR"/>
    <property type="match status" value="1"/>
</dbReference>
<evidence type="ECO:0000256" key="5">
    <source>
        <dbReference type="SAM" id="Phobius"/>
    </source>
</evidence>
<dbReference type="PRINTS" id="PR00237">
    <property type="entry name" value="GPCRRHODOPSN"/>
</dbReference>
<keyword evidence="9" id="KW-1185">Reference proteome</keyword>
<organism evidence="8 9">
    <name type="scientific">Mesorhabditis spiculigera</name>
    <dbReference type="NCBI Taxonomy" id="96644"/>
    <lineage>
        <taxon>Eukaryota</taxon>
        <taxon>Metazoa</taxon>
        <taxon>Ecdysozoa</taxon>
        <taxon>Nematoda</taxon>
        <taxon>Chromadorea</taxon>
        <taxon>Rhabditida</taxon>
        <taxon>Rhabditina</taxon>
        <taxon>Rhabditomorpha</taxon>
        <taxon>Rhabditoidea</taxon>
        <taxon>Rhabditidae</taxon>
        <taxon>Mesorhabditinae</taxon>
        <taxon>Mesorhabditis</taxon>
    </lineage>
</organism>
<protein>
    <recommendedName>
        <fullName evidence="7">G-protein coupled receptors family 1 profile domain-containing protein</fullName>
    </recommendedName>
</protein>
<feature type="transmembrane region" description="Helical" evidence="5">
    <location>
        <begin position="328"/>
        <end position="353"/>
    </location>
</feature>
<dbReference type="InterPro" id="IPR000276">
    <property type="entry name" value="GPCR_Rhodpsn"/>
</dbReference>
<dbReference type="InterPro" id="IPR017452">
    <property type="entry name" value="GPCR_Rhodpsn_7TM"/>
</dbReference>
<sequence>MLLLVKILTLRFGMQNETAVDGAMDWVWNTTLAPSTVYRRPEMFYNIVNISKVVPLDWAIPLYGKVMPLLVVVTTVTNCFIVLVLSQKHLRTPTNAVLLAMAVTDLLTGWTSIPWFVHYYSLGGYKIDECKFRNMKIIQKRLVYGMDQFWCYGHKYLSDIIPSILHTTATWLTVFLAVQRYVYVCVPNSVHLYCTPKTTRVAICSILMLSSVTVMPDLMAKQFSHFIYFDQHLGRQKRACRFEYPKWVEVIGMVTYYTAYLWIRAIMHFIPCTLLLIFTYKLGRTIKRAEIRKRSFILNQDGSERKHSTVSNNPVSCSGRSLYATNRMLSVICSVFLILEIPASVAFILQFLIGSGWLVSSQKDELAGLLNRLMIIRNLLIVLTSPIQFIIYCSMSEQFRITVRQLFTKRLLFVAQAQATFHGGKRYSLILVDVDSIERRNGGSKRNSRAIVSCALRSLGKAGRRILTGGETSNFTSQPAPNEPREPAVKVEYPESGTQERRKIGKVGRQVSFKDRPLDRNRDIDCPSASIVTKETSPGNGRRLSTVIQEPASPDAAITPLVLDTESDSLWSQPTTSTLVSERPNGDIPEIRIELKECSTSNEALAEEDVEQ</sequence>
<evidence type="ECO:0000256" key="1">
    <source>
        <dbReference type="ARBA" id="ARBA00004370"/>
    </source>
</evidence>
<dbReference type="AlphaFoldDB" id="A0AA36CTA6"/>
<evidence type="ECO:0000256" key="4">
    <source>
        <dbReference type="ARBA" id="ARBA00023136"/>
    </source>
</evidence>
<keyword evidence="2 5" id="KW-0812">Transmembrane</keyword>
<evidence type="ECO:0000313" key="8">
    <source>
        <dbReference type="EMBL" id="CAJ0573966.1"/>
    </source>
</evidence>
<dbReference type="SUPFAM" id="SSF81321">
    <property type="entry name" value="Family A G protein-coupled receptor-like"/>
    <property type="match status" value="1"/>
</dbReference>
<dbReference type="GO" id="GO:0016020">
    <property type="term" value="C:membrane"/>
    <property type="evidence" value="ECO:0007669"/>
    <property type="project" value="UniProtKB-SubCell"/>
</dbReference>
<gene>
    <name evidence="8" type="ORF">MSPICULIGERA_LOCUS12310</name>
</gene>
<proteinExistence type="predicted"/>
<accession>A0AA36CTA6</accession>
<evidence type="ECO:0000256" key="2">
    <source>
        <dbReference type="ARBA" id="ARBA00022692"/>
    </source>
</evidence>
<feature type="signal peptide" evidence="6">
    <location>
        <begin position="1"/>
        <end position="19"/>
    </location>
</feature>